<proteinExistence type="predicted"/>
<dbReference type="EMBL" id="CP094532">
    <property type="protein sequence ID" value="UOE41166.1"/>
    <property type="molecule type" value="Genomic_DNA"/>
</dbReference>
<accession>A0ABY4BPQ8</accession>
<name>A0ABY4BPQ8_9FLAO</name>
<gene>
    <name evidence="1" type="ORF">MTP09_00545</name>
</gene>
<evidence type="ECO:0000313" key="2">
    <source>
        <dbReference type="Proteomes" id="UP000831460"/>
    </source>
</evidence>
<protein>
    <submittedName>
        <fullName evidence="1">Uncharacterized protein</fullName>
    </submittedName>
</protein>
<keyword evidence="2" id="KW-1185">Reference proteome</keyword>
<organism evidence="1 2">
    <name type="scientific">Chryseobacterium suipulveris</name>
    <dbReference type="NCBI Taxonomy" id="2929800"/>
    <lineage>
        <taxon>Bacteria</taxon>
        <taxon>Pseudomonadati</taxon>
        <taxon>Bacteroidota</taxon>
        <taxon>Flavobacteriia</taxon>
        <taxon>Flavobacteriales</taxon>
        <taxon>Weeksellaceae</taxon>
        <taxon>Chryseobacterium group</taxon>
        <taxon>Chryseobacterium</taxon>
    </lineage>
</organism>
<evidence type="ECO:0000313" key="1">
    <source>
        <dbReference type="EMBL" id="UOE41166.1"/>
    </source>
</evidence>
<reference evidence="1 2" key="1">
    <citation type="submission" date="2022-03" db="EMBL/GenBank/DDBJ databases">
        <title>Chryseobacterium sp. isolated from particulate matters in swine house.</title>
        <authorList>
            <person name="Won M."/>
            <person name="Kim S.-J."/>
            <person name="Kwon S.-W."/>
        </authorList>
    </citation>
    <scope>NUCLEOTIDE SEQUENCE [LARGE SCALE GENOMIC DNA]</scope>
    <source>
        <strain evidence="1 2">SC2-2</strain>
    </source>
</reference>
<dbReference type="RefSeq" id="WP_243549653.1">
    <property type="nucleotide sequence ID" value="NZ_CP094532.1"/>
</dbReference>
<dbReference type="Proteomes" id="UP000831460">
    <property type="component" value="Chromosome"/>
</dbReference>
<sequence>MNAIRKIVEVKNHELKIKHPDSFDSEYAEVIIFPKEEESKFDISDEEKQVILGRIKNSDPTKFRPWRELREKYL</sequence>